<organism evidence="1 2">
    <name type="scientific">Niabella yanshanensis</name>
    <dbReference type="NCBI Taxonomy" id="577386"/>
    <lineage>
        <taxon>Bacteria</taxon>
        <taxon>Pseudomonadati</taxon>
        <taxon>Bacteroidota</taxon>
        <taxon>Chitinophagia</taxon>
        <taxon>Chitinophagales</taxon>
        <taxon>Chitinophagaceae</taxon>
        <taxon>Niabella</taxon>
    </lineage>
</organism>
<dbReference type="RefSeq" id="WP_114791140.1">
    <property type="nucleotide sequence ID" value="NZ_CP139960.1"/>
</dbReference>
<proteinExistence type="predicted"/>
<protein>
    <submittedName>
        <fullName evidence="1">Uncharacterized protein</fullName>
    </submittedName>
</protein>
<evidence type="ECO:0000313" key="1">
    <source>
        <dbReference type="EMBL" id="WQD38379.1"/>
    </source>
</evidence>
<dbReference type="Proteomes" id="UP001325680">
    <property type="component" value="Chromosome"/>
</dbReference>
<name>A0ABZ0W620_9BACT</name>
<gene>
    <name evidence="1" type="ORF">U0035_22145</name>
</gene>
<dbReference type="EMBL" id="CP139960">
    <property type="protein sequence ID" value="WQD38379.1"/>
    <property type="molecule type" value="Genomic_DNA"/>
</dbReference>
<evidence type="ECO:0000313" key="2">
    <source>
        <dbReference type="Proteomes" id="UP001325680"/>
    </source>
</evidence>
<accession>A0ABZ0W620</accession>
<sequence>MKRFLSNTDIDNENAKPPVQKVCFTANSIHYLATMHLPVNLDEWEWHEEMIDGARTFVITDKKSTEENKPVSFRN</sequence>
<reference evidence="1 2" key="1">
    <citation type="submission" date="2023-12" db="EMBL/GenBank/DDBJ databases">
        <title>Genome sequencing and assembly of bacterial species from a model synthetic community.</title>
        <authorList>
            <person name="Hogle S.L."/>
        </authorList>
    </citation>
    <scope>NUCLEOTIDE SEQUENCE [LARGE SCALE GENOMIC DNA]</scope>
    <source>
        <strain evidence="1 2">HAMBI_3031</strain>
    </source>
</reference>
<keyword evidence="2" id="KW-1185">Reference proteome</keyword>